<dbReference type="InterPro" id="IPR019103">
    <property type="entry name" value="Peptidase_aspartic_DDI1-type"/>
</dbReference>
<evidence type="ECO:0000256" key="13">
    <source>
        <dbReference type="SAM" id="MobiDB-lite"/>
    </source>
</evidence>
<dbReference type="AlphaFoldDB" id="A0A162IMG4"/>
<dbReference type="Pfam" id="PF00627">
    <property type="entry name" value="UBA"/>
    <property type="match status" value="1"/>
</dbReference>
<reference evidence="16 17" key="1">
    <citation type="journal article" date="2016" name="Genome Biol. Evol.">
        <title>Divergent and convergent evolution of fungal pathogenicity.</title>
        <authorList>
            <person name="Shang Y."/>
            <person name="Xiao G."/>
            <person name="Zheng P."/>
            <person name="Cen K."/>
            <person name="Zhan S."/>
            <person name="Wang C."/>
        </authorList>
    </citation>
    <scope>NUCLEOTIDE SEQUENCE [LARGE SCALE GENOMIC DNA]</scope>
    <source>
        <strain evidence="16 17">ARSEF 7405</strain>
    </source>
</reference>
<dbReference type="SUPFAM" id="SSF54236">
    <property type="entry name" value="Ubiquitin-like"/>
    <property type="match status" value="1"/>
</dbReference>
<dbReference type="Pfam" id="PF09668">
    <property type="entry name" value="Asp_protease"/>
    <property type="match status" value="1"/>
</dbReference>
<dbReference type="EMBL" id="AZGZ01000003">
    <property type="protein sequence ID" value="KZZ96182.1"/>
    <property type="molecule type" value="Genomic_DNA"/>
</dbReference>
<feature type="region of interest" description="Disordered" evidence="13">
    <location>
        <begin position="356"/>
        <end position="398"/>
    </location>
</feature>
<keyword evidence="12" id="KW-0175">Coiled coil</keyword>
<dbReference type="GO" id="GO:0005737">
    <property type="term" value="C:cytoplasm"/>
    <property type="evidence" value="ECO:0007669"/>
    <property type="project" value="UniProtKB-SubCell"/>
</dbReference>
<dbReference type="InterPro" id="IPR033882">
    <property type="entry name" value="DDI1_N"/>
</dbReference>
<dbReference type="InterPro" id="IPR057273">
    <property type="entry name" value="Ddi1/2_HDD"/>
</dbReference>
<evidence type="ECO:0000259" key="15">
    <source>
        <dbReference type="PROSITE" id="PS50053"/>
    </source>
</evidence>
<evidence type="ECO:0000256" key="12">
    <source>
        <dbReference type="SAM" id="Coils"/>
    </source>
</evidence>
<feature type="domain" description="Ubiquitin-like" evidence="15">
    <location>
        <begin position="10"/>
        <end position="72"/>
    </location>
</feature>
<dbReference type="InterPro" id="IPR009060">
    <property type="entry name" value="UBA-like_sf"/>
</dbReference>
<keyword evidence="17" id="KW-1185">Reference proteome</keyword>
<dbReference type="Gene3D" id="1.10.8.10">
    <property type="entry name" value="DNA helicase RuvA subunit, C-terminal domain"/>
    <property type="match status" value="1"/>
</dbReference>
<evidence type="ECO:0000256" key="5">
    <source>
        <dbReference type="ARBA" id="ARBA00021491"/>
    </source>
</evidence>
<dbReference type="PROSITE" id="PS50053">
    <property type="entry name" value="UBIQUITIN_2"/>
    <property type="match status" value="1"/>
</dbReference>
<dbReference type="InterPro" id="IPR015940">
    <property type="entry name" value="UBA"/>
</dbReference>
<dbReference type="Pfam" id="PF24669">
    <property type="entry name" value="Ddi2_HDD"/>
    <property type="match status" value="1"/>
</dbReference>
<feature type="coiled-coil region" evidence="12">
    <location>
        <begin position="146"/>
        <end position="196"/>
    </location>
</feature>
<evidence type="ECO:0000259" key="14">
    <source>
        <dbReference type="PROSITE" id="PS50030"/>
    </source>
</evidence>
<organism evidence="16 17">
    <name type="scientific">Ascosphaera apis ARSEF 7405</name>
    <dbReference type="NCBI Taxonomy" id="392613"/>
    <lineage>
        <taxon>Eukaryota</taxon>
        <taxon>Fungi</taxon>
        <taxon>Dikarya</taxon>
        <taxon>Ascomycota</taxon>
        <taxon>Pezizomycotina</taxon>
        <taxon>Eurotiomycetes</taxon>
        <taxon>Eurotiomycetidae</taxon>
        <taxon>Onygenales</taxon>
        <taxon>Ascosphaeraceae</taxon>
        <taxon>Ascosphaera</taxon>
    </lineage>
</organism>
<evidence type="ECO:0000256" key="2">
    <source>
        <dbReference type="ARBA" id="ARBA00004496"/>
    </source>
</evidence>
<dbReference type="CDD" id="cd14309">
    <property type="entry name" value="UBA_scDdi1_like"/>
    <property type="match status" value="1"/>
</dbReference>
<dbReference type="SUPFAM" id="SSF50630">
    <property type="entry name" value="Acid proteases"/>
    <property type="match status" value="1"/>
</dbReference>
<evidence type="ECO:0000313" key="16">
    <source>
        <dbReference type="EMBL" id="KZZ96182.1"/>
    </source>
</evidence>
<gene>
    <name evidence="16" type="ORF">AAP_00955</name>
</gene>
<dbReference type="Proteomes" id="UP000242877">
    <property type="component" value="Unassembled WGS sequence"/>
</dbReference>
<evidence type="ECO:0000256" key="6">
    <source>
        <dbReference type="ARBA" id="ARBA00022448"/>
    </source>
</evidence>
<name>A0A162IMG4_9EURO</name>
<dbReference type="CDD" id="cd01796">
    <property type="entry name" value="Ubl_Ddi1_like"/>
    <property type="match status" value="1"/>
</dbReference>
<sequence length="438" mass="47415">MPVSTDLVHVDVAGDMTLQDLKAIIENDINVKPIHQHLFYNNVPLRDDETTFFSAGIKDGDVLALHVRAPTTSSNTPSASTSTLGLGASTSRAAAQFQPQQPPNMADAETVRLQLLGDPRALALVRQQNPEVADALHDPVRFTEIYNQEKEKRMRAEAEKQAHIAALNADPFNVDAQREIEELIRQEAVYENLQAAMEYTPEAFGRVNMLYIPVEVNNTPIKAFVDSGAQVTVMSPACAERCNIMRLIDRRYGGVAKGVGTAKIMGRVHTAQIKIGSIFLASSFTVMEGKHIDLLIGLDMLKRYQANIDLKDMVLRIGEQAVPFLSESEIPRDHEEEMWGDEPIVQGEDGARVGAKTGAVTQQAQQPGQPQPQASSSSSGAGAASTTQARSGGNILTQSRYPEASITKIMELGFSRGEAIQALEAAGGNVEGAIGFLL</sequence>
<keyword evidence="10" id="KW-0378">Hydrolase</keyword>
<feature type="compositionally biased region" description="Low complexity" evidence="13">
    <location>
        <begin position="361"/>
        <end position="389"/>
    </location>
</feature>
<keyword evidence="7" id="KW-0963">Cytoplasm</keyword>
<feature type="domain" description="UBA" evidence="14">
    <location>
        <begin position="400"/>
        <end position="438"/>
    </location>
</feature>
<comment type="function">
    <text evidence="1">Probable aspartic protease. May be involved in the regulation of exocytosis. Acts as a linker between the 19S proteasome and polyubiquitinated proteins via UBA domain interactions with ubiquitin for their subsequent degradation. Required for S-phase checkpoint control.</text>
</comment>
<dbReference type="GO" id="GO:0006508">
    <property type="term" value="P:proteolysis"/>
    <property type="evidence" value="ECO:0007669"/>
    <property type="project" value="UniProtKB-KW"/>
</dbReference>
<evidence type="ECO:0000313" key="17">
    <source>
        <dbReference type="Proteomes" id="UP000242877"/>
    </source>
</evidence>
<comment type="subunit">
    <text evidence="4">Binds ubiquitin and polyubiquitinated proteins.</text>
</comment>
<keyword evidence="11" id="KW-0653">Protein transport</keyword>
<dbReference type="InterPro" id="IPR029071">
    <property type="entry name" value="Ubiquitin-like_domsf"/>
</dbReference>
<keyword evidence="6" id="KW-0813">Transport</keyword>
<comment type="subcellular location">
    <subcellularLocation>
        <location evidence="2">Cytoplasm</location>
    </subcellularLocation>
</comment>
<evidence type="ECO:0000256" key="9">
    <source>
        <dbReference type="ARBA" id="ARBA00022750"/>
    </source>
</evidence>
<comment type="similarity">
    <text evidence="3">Belongs to the DDI1 family.</text>
</comment>
<dbReference type="PROSITE" id="PS50030">
    <property type="entry name" value="UBA"/>
    <property type="match status" value="1"/>
</dbReference>
<evidence type="ECO:0000256" key="3">
    <source>
        <dbReference type="ARBA" id="ARBA00009136"/>
    </source>
</evidence>
<dbReference type="GO" id="GO:0015031">
    <property type="term" value="P:protein transport"/>
    <property type="evidence" value="ECO:0007669"/>
    <property type="project" value="UniProtKB-KW"/>
</dbReference>
<dbReference type="VEuPathDB" id="FungiDB:AAP_00955"/>
<keyword evidence="8" id="KW-0645">Protease</keyword>
<evidence type="ECO:0000256" key="7">
    <source>
        <dbReference type="ARBA" id="ARBA00022490"/>
    </source>
</evidence>
<dbReference type="SMART" id="SM00165">
    <property type="entry name" value="UBA"/>
    <property type="match status" value="1"/>
</dbReference>
<dbReference type="CDD" id="cd05479">
    <property type="entry name" value="RP_DDI"/>
    <property type="match status" value="1"/>
</dbReference>
<evidence type="ECO:0000256" key="4">
    <source>
        <dbReference type="ARBA" id="ARBA00011128"/>
    </source>
</evidence>
<dbReference type="GO" id="GO:0004190">
    <property type="term" value="F:aspartic-type endopeptidase activity"/>
    <property type="evidence" value="ECO:0007669"/>
    <property type="project" value="UniProtKB-KW"/>
</dbReference>
<keyword evidence="9" id="KW-0064">Aspartyl protease</keyword>
<accession>A0A162IMG4</accession>
<dbReference type="SUPFAM" id="SSF46934">
    <property type="entry name" value="UBA-like"/>
    <property type="match status" value="1"/>
</dbReference>
<evidence type="ECO:0000256" key="1">
    <source>
        <dbReference type="ARBA" id="ARBA00003231"/>
    </source>
</evidence>
<protein>
    <recommendedName>
        <fullName evidence="5">DNA damage-inducible protein 1</fullName>
    </recommendedName>
</protein>
<dbReference type="OrthoDB" id="1047367at2759"/>
<comment type="caution">
    <text evidence="16">The sequence shown here is derived from an EMBL/GenBank/DDBJ whole genome shotgun (WGS) entry which is preliminary data.</text>
</comment>
<dbReference type="Gene3D" id="3.10.20.90">
    <property type="entry name" value="Phosphatidylinositol 3-kinase Catalytic Subunit, Chain A, domain 1"/>
    <property type="match status" value="1"/>
</dbReference>
<dbReference type="PANTHER" id="PTHR15397:SF3">
    <property type="entry name" value="DNA DAMAGE INDUCIBLE 1 HOMOLOG 2"/>
    <property type="match status" value="1"/>
</dbReference>
<evidence type="ECO:0000256" key="11">
    <source>
        <dbReference type="ARBA" id="ARBA00022927"/>
    </source>
</evidence>
<evidence type="ECO:0000256" key="10">
    <source>
        <dbReference type="ARBA" id="ARBA00022801"/>
    </source>
</evidence>
<dbReference type="InterPro" id="IPR000626">
    <property type="entry name" value="Ubiquitin-like_dom"/>
</dbReference>
<evidence type="ECO:0000256" key="8">
    <source>
        <dbReference type="ARBA" id="ARBA00022670"/>
    </source>
</evidence>
<proteinExistence type="inferred from homology"/>
<dbReference type="Gene3D" id="2.40.70.10">
    <property type="entry name" value="Acid Proteases"/>
    <property type="match status" value="1"/>
</dbReference>
<dbReference type="Pfam" id="PF00240">
    <property type="entry name" value="ubiquitin"/>
    <property type="match status" value="1"/>
</dbReference>
<dbReference type="InterPro" id="IPR021109">
    <property type="entry name" value="Peptidase_aspartic_dom_sf"/>
</dbReference>
<dbReference type="PANTHER" id="PTHR15397">
    <property type="entry name" value="SODIUM-GLUCOSE COTRANSPORTER REGULATORY PROTEIN -RELATED"/>
    <property type="match status" value="1"/>
</dbReference>